<organism evidence="1 2">
    <name type="scientific">Panagrolaimus sp. ES5</name>
    <dbReference type="NCBI Taxonomy" id="591445"/>
    <lineage>
        <taxon>Eukaryota</taxon>
        <taxon>Metazoa</taxon>
        <taxon>Ecdysozoa</taxon>
        <taxon>Nematoda</taxon>
        <taxon>Chromadorea</taxon>
        <taxon>Rhabditida</taxon>
        <taxon>Tylenchina</taxon>
        <taxon>Panagrolaimomorpha</taxon>
        <taxon>Panagrolaimoidea</taxon>
        <taxon>Panagrolaimidae</taxon>
        <taxon>Panagrolaimus</taxon>
    </lineage>
</organism>
<proteinExistence type="predicted"/>
<sequence length="270" mass="31042">MVAYFCSRFLSFYSRLFLIREFQSCDLRLSSCFLTLQLFQLKNMGTPAPIDKTATLTEAEYCQLADKAAEDVIALFEDKQNWTATNYGDEIFTISTRKSEVKDAKESMLMLECELDLEPEKLETLLAPWGKYRLQWDDMLEDATTIDSFGNDVYLLRHIVKKRISLSSRESIDIVKVVRTQDRIIFASCGTSHNGYPPSKAHVRTHQYVGGYIIERLPHLRSKFTIIFHADLNLPGPKLIASLADRFKPRLVIENVKGLKDGIERFRAEL</sequence>
<dbReference type="WBParaSite" id="ES5_v2.g17658.t1">
    <property type="protein sequence ID" value="ES5_v2.g17658.t1"/>
    <property type="gene ID" value="ES5_v2.g17658"/>
</dbReference>
<accession>A0AC34FKN6</accession>
<evidence type="ECO:0000313" key="2">
    <source>
        <dbReference type="WBParaSite" id="ES5_v2.g17658.t1"/>
    </source>
</evidence>
<evidence type="ECO:0000313" key="1">
    <source>
        <dbReference type="Proteomes" id="UP000887579"/>
    </source>
</evidence>
<protein>
    <submittedName>
        <fullName evidence="2">START domain-containing protein</fullName>
    </submittedName>
</protein>
<name>A0AC34FKN6_9BILA</name>
<dbReference type="Proteomes" id="UP000887579">
    <property type="component" value="Unplaced"/>
</dbReference>
<reference evidence="2" key="1">
    <citation type="submission" date="2022-11" db="UniProtKB">
        <authorList>
            <consortium name="WormBaseParasite"/>
        </authorList>
    </citation>
    <scope>IDENTIFICATION</scope>
</reference>